<dbReference type="KEGG" id="temp:RBB75_01940"/>
<sequence>MRTKELREDTLIQRFCSAYENGSWAGEDIFCPDLTMPGGVDAFVTRSSDGRTLAIEHTLIEPFQRDKEDFVSFEEFFLEIENDKSLTILGHKYSYPSVF</sequence>
<dbReference type="EMBL" id="CP132932">
    <property type="protein sequence ID" value="XCB27097.1"/>
    <property type="molecule type" value="Genomic_DNA"/>
</dbReference>
<dbReference type="RefSeq" id="WP_353069352.1">
    <property type="nucleotide sequence ID" value="NZ_CP132932.1"/>
</dbReference>
<accession>A0AAU7ZED0</accession>
<proteinExistence type="predicted"/>
<evidence type="ECO:0000313" key="1">
    <source>
        <dbReference type="EMBL" id="XCB27097.1"/>
    </source>
</evidence>
<organism evidence="1">
    <name type="scientific">Tunturiibacter empetritectus</name>
    <dbReference type="NCBI Taxonomy" id="3069691"/>
    <lineage>
        <taxon>Bacteria</taxon>
        <taxon>Pseudomonadati</taxon>
        <taxon>Acidobacteriota</taxon>
        <taxon>Terriglobia</taxon>
        <taxon>Terriglobales</taxon>
        <taxon>Acidobacteriaceae</taxon>
        <taxon>Tunturiibacter</taxon>
    </lineage>
</organism>
<gene>
    <name evidence="1" type="ORF">RBB75_01940</name>
</gene>
<reference evidence="1" key="2">
    <citation type="journal article" date="2024" name="Environ. Microbiol.">
        <title>Genome analysis and description of Tunturibacter gen. nov. expands the diversity of Terriglobia in tundra soils.</title>
        <authorList>
            <person name="Messyasz A."/>
            <person name="Mannisto M.K."/>
            <person name="Kerkhof L.J."/>
            <person name="Haggblom M.M."/>
        </authorList>
    </citation>
    <scope>NUCLEOTIDE SEQUENCE</scope>
    <source>
        <strain evidence="1">M8UP23</strain>
    </source>
</reference>
<reference evidence="1" key="1">
    <citation type="submission" date="2023-08" db="EMBL/GenBank/DDBJ databases">
        <authorList>
            <person name="Messyasz A."/>
            <person name="Mannisto M.K."/>
            <person name="Kerkhof L.J."/>
            <person name="Haggblom M."/>
        </authorList>
    </citation>
    <scope>NUCLEOTIDE SEQUENCE</scope>
    <source>
        <strain evidence="1">M8UP23</strain>
    </source>
</reference>
<dbReference type="AlphaFoldDB" id="A0AAU7ZED0"/>
<name>A0AAU7ZED0_9BACT</name>
<protein>
    <submittedName>
        <fullName evidence="1">Uncharacterized protein</fullName>
    </submittedName>
</protein>